<keyword evidence="1" id="KW-1133">Transmembrane helix</keyword>
<keyword evidence="3" id="KW-1185">Reference proteome</keyword>
<dbReference type="AlphaFoldDB" id="A0A9P6E455"/>
<dbReference type="Proteomes" id="UP000807306">
    <property type="component" value="Unassembled WGS sequence"/>
</dbReference>
<name>A0A9P6E455_9AGAR</name>
<comment type="caution">
    <text evidence="2">The sequence shown here is derived from an EMBL/GenBank/DDBJ whole genome shotgun (WGS) entry which is preliminary data.</text>
</comment>
<evidence type="ECO:0000313" key="2">
    <source>
        <dbReference type="EMBL" id="KAF9522099.1"/>
    </source>
</evidence>
<reference evidence="2" key="1">
    <citation type="submission" date="2020-11" db="EMBL/GenBank/DDBJ databases">
        <authorList>
            <consortium name="DOE Joint Genome Institute"/>
            <person name="Ahrendt S."/>
            <person name="Riley R."/>
            <person name="Andreopoulos W."/>
            <person name="Labutti K."/>
            <person name="Pangilinan J."/>
            <person name="Ruiz-Duenas F.J."/>
            <person name="Barrasa J.M."/>
            <person name="Sanchez-Garcia M."/>
            <person name="Camarero S."/>
            <person name="Miyauchi S."/>
            <person name="Serrano A."/>
            <person name="Linde D."/>
            <person name="Babiker R."/>
            <person name="Drula E."/>
            <person name="Ayuso-Fernandez I."/>
            <person name="Pacheco R."/>
            <person name="Padilla G."/>
            <person name="Ferreira P."/>
            <person name="Barriuso J."/>
            <person name="Kellner H."/>
            <person name="Castanera R."/>
            <person name="Alfaro M."/>
            <person name="Ramirez L."/>
            <person name="Pisabarro A.G."/>
            <person name="Kuo A."/>
            <person name="Tritt A."/>
            <person name="Lipzen A."/>
            <person name="He G."/>
            <person name="Yan M."/>
            <person name="Ng V."/>
            <person name="Cullen D."/>
            <person name="Martin F."/>
            <person name="Rosso M.-N."/>
            <person name="Henrissat B."/>
            <person name="Hibbett D."/>
            <person name="Martinez A.T."/>
            <person name="Grigoriev I.V."/>
        </authorList>
    </citation>
    <scope>NUCLEOTIDE SEQUENCE</scope>
    <source>
        <strain evidence="2">CBS 506.95</strain>
    </source>
</reference>
<proteinExistence type="predicted"/>
<keyword evidence="1" id="KW-0812">Transmembrane</keyword>
<dbReference type="EMBL" id="MU157961">
    <property type="protein sequence ID" value="KAF9522099.1"/>
    <property type="molecule type" value="Genomic_DNA"/>
</dbReference>
<feature type="transmembrane region" description="Helical" evidence="1">
    <location>
        <begin position="36"/>
        <end position="57"/>
    </location>
</feature>
<gene>
    <name evidence="2" type="ORF">CPB83DRAFT_864973</name>
</gene>
<organism evidence="2 3">
    <name type="scientific">Crepidotus variabilis</name>
    <dbReference type="NCBI Taxonomy" id="179855"/>
    <lineage>
        <taxon>Eukaryota</taxon>
        <taxon>Fungi</taxon>
        <taxon>Dikarya</taxon>
        <taxon>Basidiomycota</taxon>
        <taxon>Agaricomycotina</taxon>
        <taxon>Agaricomycetes</taxon>
        <taxon>Agaricomycetidae</taxon>
        <taxon>Agaricales</taxon>
        <taxon>Agaricineae</taxon>
        <taxon>Crepidotaceae</taxon>
        <taxon>Crepidotus</taxon>
    </lineage>
</organism>
<evidence type="ECO:0000256" key="1">
    <source>
        <dbReference type="SAM" id="Phobius"/>
    </source>
</evidence>
<keyword evidence="1" id="KW-0472">Membrane</keyword>
<protein>
    <submittedName>
        <fullName evidence="2">Uncharacterized protein</fullName>
    </submittedName>
</protein>
<accession>A0A9P6E455</accession>
<sequence length="60" mass="6854">MAVSFNFSLRSLESLRCRVRSSKTALRTLLHHVTPLYVGFVSFYSVLTLFTSSVLLVKHH</sequence>
<evidence type="ECO:0000313" key="3">
    <source>
        <dbReference type="Proteomes" id="UP000807306"/>
    </source>
</evidence>